<dbReference type="GO" id="GO:0008320">
    <property type="term" value="F:protein transmembrane transporter activity"/>
    <property type="evidence" value="ECO:0007669"/>
    <property type="project" value="InterPro"/>
</dbReference>
<keyword evidence="14" id="KW-1185">Reference proteome</keyword>
<evidence type="ECO:0000256" key="11">
    <source>
        <dbReference type="ARBA" id="ARBA00023136"/>
    </source>
</evidence>
<dbReference type="NCBIfam" id="TIGR00980">
    <property type="entry name" value="3a0801so1tim17"/>
    <property type="match status" value="1"/>
</dbReference>
<evidence type="ECO:0000313" key="15">
    <source>
        <dbReference type="WBParaSite" id="MBELARI_LOCUS5485"/>
    </source>
</evidence>
<dbReference type="GO" id="GO:0030150">
    <property type="term" value="P:protein import into mitochondrial matrix"/>
    <property type="evidence" value="ECO:0007669"/>
    <property type="project" value="InterPro"/>
</dbReference>
<keyword evidence="8 12" id="KW-1133">Transmembrane helix</keyword>
<feature type="transmembrane region" description="Helical" evidence="12">
    <location>
        <begin position="20"/>
        <end position="37"/>
    </location>
</feature>
<keyword evidence="5 12" id="KW-0812">Transmembrane</keyword>
<dbReference type="WBParaSite" id="MBELARI_LOCUS5485">
    <property type="protein sequence ID" value="MBELARI_LOCUS5485"/>
    <property type="gene ID" value="MBELARI_LOCUS5485"/>
</dbReference>
<evidence type="ECO:0000256" key="12">
    <source>
        <dbReference type="RuleBase" id="RU364008"/>
    </source>
</evidence>
<comment type="similarity">
    <text evidence="3 12">Belongs to the Tim17/Tim22/Tim23 family.</text>
</comment>
<evidence type="ECO:0000313" key="14">
    <source>
        <dbReference type="Proteomes" id="UP000887575"/>
    </source>
</evidence>
<feature type="region of interest" description="Disordered" evidence="13">
    <location>
        <begin position="139"/>
        <end position="186"/>
    </location>
</feature>
<keyword evidence="6 12" id="KW-0999">Mitochondrion inner membrane</keyword>
<evidence type="ECO:0000256" key="5">
    <source>
        <dbReference type="ARBA" id="ARBA00022692"/>
    </source>
</evidence>
<keyword evidence="10 12" id="KW-0496">Mitochondrion</keyword>
<dbReference type="AlphaFoldDB" id="A0AAF3FF94"/>
<evidence type="ECO:0000256" key="9">
    <source>
        <dbReference type="ARBA" id="ARBA00023010"/>
    </source>
</evidence>
<feature type="transmembrane region" description="Helical" evidence="12">
    <location>
        <begin position="115"/>
        <end position="136"/>
    </location>
</feature>
<dbReference type="PANTHER" id="PTHR10485">
    <property type="entry name" value="MITOCHONDRIAL IMPORT INNER MEMBRANE TRANSLOCASE SUBUNIT TIM-17"/>
    <property type="match status" value="1"/>
</dbReference>
<comment type="function">
    <text evidence="1 12">Essential component of the TIM23 complex, a complex that mediates the translocation of transit peptide-containing proteins across the mitochondrial inner membrane.</text>
</comment>
<evidence type="ECO:0000256" key="6">
    <source>
        <dbReference type="ARBA" id="ARBA00022792"/>
    </source>
</evidence>
<proteinExistence type="inferred from homology"/>
<evidence type="ECO:0000256" key="1">
    <source>
        <dbReference type="ARBA" id="ARBA00002959"/>
    </source>
</evidence>
<comment type="subunit">
    <text evidence="12">Component of the TIM23 complex, at least composed of TIM23, TIM17, TIM50 and TIM21.</text>
</comment>
<keyword evidence="7 12" id="KW-0653">Protein transport</keyword>
<dbReference type="PANTHER" id="PTHR10485:SF0">
    <property type="entry name" value="AT05822P-RELATED"/>
    <property type="match status" value="1"/>
</dbReference>
<comment type="subcellular location">
    <subcellularLocation>
        <location evidence="2 12">Mitochondrion inner membrane</location>
        <topology evidence="2 12">Multi-pass membrane protein</topology>
    </subcellularLocation>
</comment>
<keyword evidence="4 12" id="KW-0813">Transport</keyword>
<evidence type="ECO:0000256" key="2">
    <source>
        <dbReference type="ARBA" id="ARBA00004448"/>
    </source>
</evidence>
<organism evidence="14 15">
    <name type="scientific">Mesorhabditis belari</name>
    <dbReference type="NCBI Taxonomy" id="2138241"/>
    <lineage>
        <taxon>Eukaryota</taxon>
        <taxon>Metazoa</taxon>
        <taxon>Ecdysozoa</taxon>
        <taxon>Nematoda</taxon>
        <taxon>Chromadorea</taxon>
        <taxon>Rhabditida</taxon>
        <taxon>Rhabditina</taxon>
        <taxon>Rhabditomorpha</taxon>
        <taxon>Rhabditoidea</taxon>
        <taxon>Rhabditidae</taxon>
        <taxon>Mesorhabditinae</taxon>
        <taxon>Mesorhabditis</taxon>
    </lineage>
</organism>
<dbReference type="InterPro" id="IPR005678">
    <property type="entry name" value="Tim17"/>
</dbReference>
<evidence type="ECO:0000256" key="7">
    <source>
        <dbReference type="ARBA" id="ARBA00022927"/>
    </source>
</evidence>
<name>A0AAF3FF94_9BILA</name>
<keyword evidence="11 12" id="KW-0472">Membrane</keyword>
<protein>
    <recommendedName>
        <fullName evidence="12">Mitochondrial import inner membrane translocase subunit TIM17</fullName>
    </recommendedName>
</protein>
<dbReference type="Pfam" id="PF02466">
    <property type="entry name" value="Tim17"/>
    <property type="match status" value="1"/>
</dbReference>
<evidence type="ECO:0000256" key="4">
    <source>
        <dbReference type="ARBA" id="ARBA00022448"/>
    </source>
</evidence>
<keyword evidence="9 12" id="KW-0811">Translocation</keyword>
<feature type="transmembrane region" description="Helical" evidence="12">
    <location>
        <begin position="58"/>
        <end position="81"/>
    </location>
</feature>
<accession>A0AAF3FF94</accession>
<evidence type="ECO:0000256" key="8">
    <source>
        <dbReference type="ARBA" id="ARBA00022989"/>
    </source>
</evidence>
<evidence type="ECO:0000256" key="10">
    <source>
        <dbReference type="ARBA" id="ARBA00023128"/>
    </source>
</evidence>
<sequence length="186" mass="19495">MEEYTREPCPYRIGDDIGSAFAMGLVGGSIFRAFSGFKNSANGQKMVGMVREVRMKSPLTGVQFAAWGGMFSTIDCCLVAIRKKEDPFNSITSGALTGGLLAIRSGPRVMAGSALLGGIILAMIEGVGLVTARWMGSMMDPTSQPPEALEDPRALPPAKLPSEPGLSQAPNEAAPFGLPGLNMNTA</sequence>
<dbReference type="GO" id="GO:0005744">
    <property type="term" value="C:TIM23 mitochondrial import inner membrane translocase complex"/>
    <property type="evidence" value="ECO:0007669"/>
    <property type="project" value="InterPro"/>
</dbReference>
<dbReference type="Proteomes" id="UP000887575">
    <property type="component" value="Unassembled WGS sequence"/>
</dbReference>
<evidence type="ECO:0000256" key="13">
    <source>
        <dbReference type="SAM" id="MobiDB-lite"/>
    </source>
</evidence>
<reference evidence="15" key="1">
    <citation type="submission" date="2024-02" db="UniProtKB">
        <authorList>
            <consortium name="WormBaseParasite"/>
        </authorList>
    </citation>
    <scope>IDENTIFICATION</scope>
</reference>
<evidence type="ECO:0000256" key="3">
    <source>
        <dbReference type="ARBA" id="ARBA00008444"/>
    </source>
</evidence>